<protein>
    <submittedName>
        <fullName evidence="3">MBL fold metallo-hydrolase</fullName>
    </submittedName>
</protein>
<dbReference type="SMART" id="SM00849">
    <property type="entry name" value="Lactamase_B"/>
    <property type="match status" value="1"/>
</dbReference>
<accession>A0ABV8NK45</accession>
<dbReference type="PANTHER" id="PTHR42951:SF4">
    <property type="entry name" value="ACYL-COENZYME A THIOESTERASE MBLAC2"/>
    <property type="match status" value="1"/>
</dbReference>
<dbReference type="EMBL" id="JBHSBY010000035">
    <property type="protein sequence ID" value="MFC4196607.1"/>
    <property type="molecule type" value="Genomic_DNA"/>
</dbReference>
<dbReference type="Gene3D" id="3.60.15.10">
    <property type="entry name" value="Ribonuclease Z/Hydroxyacylglutathione hydrolase-like"/>
    <property type="match status" value="1"/>
</dbReference>
<evidence type="ECO:0000313" key="4">
    <source>
        <dbReference type="Proteomes" id="UP001595792"/>
    </source>
</evidence>
<dbReference type="Pfam" id="PF00753">
    <property type="entry name" value="Lactamase_B"/>
    <property type="match status" value="1"/>
</dbReference>
<dbReference type="Proteomes" id="UP001595792">
    <property type="component" value="Unassembled WGS sequence"/>
</dbReference>
<dbReference type="InterPro" id="IPR050855">
    <property type="entry name" value="NDM-1-like"/>
</dbReference>
<dbReference type="InterPro" id="IPR036866">
    <property type="entry name" value="RibonucZ/Hydroxyglut_hydro"/>
</dbReference>
<dbReference type="PROSITE" id="PS51318">
    <property type="entry name" value="TAT"/>
    <property type="match status" value="1"/>
</dbReference>
<evidence type="ECO:0000256" key="1">
    <source>
        <dbReference type="ARBA" id="ARBA00005250"/>
    </source>
</evidence>
<proteinExistence type="inferred from homology"/>
<dbReference type="PANTHER" id="PTHR42951">
    <property type="entry name" value="METALLO-BETA-LACTAMASE DOMAIN-CONTAINING"/>
    <property type="match status" value="1"/>
</dbReference>
<organism evidence="3 4">
    <name type="scientific">Pedobacter jamesrossensis</name>
    <dbReference type="NCBI Taxonomy" id="1908238"/>
    <lineage>
        <taxon>Bacteria</taxon>
        <taxon>Pseudomonadati</taxon>
        <taxon>Bacteroidota</taxon>
        <taxon>Sphingobacteriia</taxon>
        <taxon>Sphingobacteriales</taxon>
        <taxon>Sphingobacteriaceae</taxon>
        <taxon>Pedobacter</taxon>
    </lineage>
</organism>
<name>A0ABV8NK45_9SPHI</name>
<evidence type="ECO:0000313" key="3">
    <source>
        <dbReference type="EMBL" id="MFC4196607.1"/>
    </source>
</evidence>
<dbReference type="SUPFAM" id="SSF56281">
    <property type="entry name" value="Metallo-hydrolase/oxidoreductase"/>
    <property type="match status" value="1"/>
</dbReference>
<dbReference type="InterPro" id="IPR001279">
    <property type="entry name" value="Metallo-B-lactamas"/>
</dbReference>
<feature type="domain" description="Metallo-beta-lactamase" evidence="2">
    <location>
        <begin position="65"/>
        <end position="248"/>
    </location>
</feature>
<reference evidence="4" key="1">
    <citation type="journal article" date="2019" name="Int. J. Syst. Evol. Microbiol.">
        <title>The Global Catalogue of Microorganisms (GCM) 10K type strain sequencing project: providing services to taxonomists for standard genome sequencing and annotation.</title>
        <authorList>
            <consortium name="The Broad Institute Genomics Platform"/>
            <consortium name="The Broad Institute Genome Sequencing Center for Infectious Disease"/>
            <person name="Wu L."/>
            <person name="Ma J."/>
        </authorList>
    </citation>
    <scope>NUCLEOTIDE SEQUENCE [LARGE SCALE GENOMIC DNA]</scope>
    <source>
        <strain evidence="4">CCM 8689</strain>
    </source>
</reference>
<gene>
    <name evidence="3" type="ORF">ACFOUY_07850</name>
</gene>
<comment type="similarity">
    <text evidence="1">Belongs to the metallo-beta-lactamase superfamily. Class-B beta-lactamase family.</text>
</comment>
<comment type="caution">
    <text evidence="3">The sequence shown here is derived from an EMBL/GenBank/DDBJ whole genome shotgun (WGS) entry which is preliminary data.</text>
</comment>
<dbReference type="InterPro" id="IPR006311">
    <property type="entry name" value="TAT_signal"/>
</dbReference>
<evidence type="ECO:0000259" key="2">
    <source>
        <dbReference type="SMART" id="SM00849"/>
    </source>
</evidence>
<dbReference type="CDD" id="cd16282">
    <property type="entry name" value="metallo-hydrolase-like_MBL-fold"/>
    <property type="match status" value="1"/>
</dbReference>
<dbReference type="RefSeq" id="WP_378959940.1">
    <property type="nucleotide sequence ID" value="NZ_JBHRXC010000001.1"/>
</dbReference>
<keyword evidence="4" id="KW-1185">Reference proteome</keyword>
<sequence>MENLDMTRRNFLAATGVLTAGIIAFPHELFAQKTSPVITIINAAGKSPVSVTKLRGNISVIEGSGGNIGVFAGENGKLMVDAGIDVSKDKIRKAMAGISSKPLKYLINTHWHFDHASGNPWVHQDGATIIAQEKTKTNLMKTIRVEDWDYTFKPLPAGGIPTVLFKDEHHLKFNNEDILMHYYGPAHTDCDISVYFPHADVIHVADTFWNGYYPFIDYSSGGSIKGTIAAAVVNVKKIGPKTIVIPGHGPIGNRAQLSQFADMLQEVHHKVATQKKQGKSLKEVVASKPTKSYDAKFGNFVIKGDTFAYLVYKGA</sequence>